<dbReference type="PANTHER" id="PTHR10677">
    <property type="entry name" value="UBIQUILIN"/>
    <property type="match status" value="1"/>
</dbReference>
<reference evidence="3 4" key="1">
    <citation type="submission" date="2017-12" db="EMBL/GenBank/DDBJ databases">
        <authorList>
            <person name="Pombert J.-F."/>
            <person name="Haag K.L."/>
            <person name="Ebert D."/>
        </authorList>
    </citation>
    <scope>NUCLEOTIDE SEQUENCE [LARGE SCALE GENOMIC DNA]</scope>
    <source>
        <strain evidence="3">BE-OM-2</strain>
    </source>
</reference>
<dbReference type="EMBL" id="PITI01000250">
    <property type="protein sequence ID" value="TBU07618.1"/>
    <property type="molecule type" value="Genomic_DNA"/>
</dbReference>
<accession>A0A4Q9LHK4</accession>
<evidence type="ECO:0000313" key="3">
    <source>
        <dbReference type="EMBL" id="TBU07618.1"/>
    </source>
</evidence>
<dbReference type="GO" id="GO:0005829">
    <property type="term" value="C:cytosol"/>
    <property type="evidence" value="ECO:0007669"/>
    <property type="project" value="TreeGrafter"/>
</dbReference>
<dbReference type="PANTHER" id="PTHR10677:SF3">
    <property type="entry name" value="FI07626P-RELATED"/>
    <property type="match status" value="1"/>
</dbReference>
<dbReference type="VEuPathDB" id="MicrosporidiaDB:CWI36_0250p0050"/>
<dbReference type="GO" id="GO:0006511">
    <property type="term" value="P:ubiquitin-dependent protein catabolic process"/>
    <property type="evidence" value="ECO:0007669"/>
    <property type="project" value="TreeGrafter"/>
</dbReference>
<dbReference type="InterPro" id="IPR009060">
    <property type="entry name" value="UBA-like_sf"/>
</dbReference>
<dbReference type="STRING" id="148818.A0A4Q9LHK4"/>
<dbReference type="Gene3D" id="1.10.8.10">
    <property type="entry name" value="DNA helicase RuvA subunit, C-terminal domain"/>
    <property type="match status" value="1"/>
</dbReference>
<dbReference type="InterPro" id="IPR015496">
    <property type="entry name" value="Ubiquilin"/>
</dbReference>
<feature type="domain" description="UBA" evidence="1">
    <location>
        <begin position="218"/>
        <end position="267"/>
    </location>
</feature>
<feature type="domain" description="Ubiquitin-like" evidence="2">
    <location>
        <begin position="1"/>
        <end position="71"/>
    </location>
</feature>
<dbReference type="SUPFAM" id="SSF54236">
    <property type="entry name" value="Ubiquitin-like"/>
    <property type="match status" value="1"/>
</dbReference>
<dbReference type="PROSITE" id="PS50030">
    <property type="entry name" value="UBA"/>
    <property type="match status" value="1"/>
</dbReference>
<evidence type="ECO:0000259" key="1">
    <source>
        <dbReference type="PROSITE" id="PS50030"/>
    </source>
</evidence>
<dbReference type="Pfam" id="PF23195">
    <property type="entry name" value="UBQLN1"/>
    <property type="match status" value="1"/>
</dbReference>
<protein>
    <submittedName>
        <fullName evidence="3">Ubiquitin-like protein</fullName>
    </submittedName>
</protein>
<dbReference type="InterPro" id="IPR029071">
    <property type="entry name" value="Ubiquitin-like_domsf"/>
</dbReference>
<dbReference type="InterPro" id="IPR015940">
    <property type="entry name" value="UBA"/>
</dbReference>
<gene>
    <name evidence="3" type="ORF">CWI36_0250p0050</name>
</gene>
<dbReference type="SMART" id="SM00213">
    <property type="entry name" value="UBQ"/>
    <property type="match status" value="1"/>
</dbReference>
<dbReference type="Gene3D" id="3.10.20.90">
    <property type="entry name" value="Phosphatidylinositol 3-kinase Catalytic Subunit, Chain A, domain 1"/>
    <property type="match status" value="1"/>
</dbReference>
<dbReference type="Pfam" id="PF00240">
    <property type="entry name" value="ubiquitin"/>
    <property type="match status" value="1"/>
</dbReference>
<name>A0A4Q9LHK4_9MICR</name>
<dbReference type="Proteomes" id="UP000291404">
    <property type="component" value="Unassembled WGS sequence"/>
</dbReference>
<evidence type="ECO:0000259" key="2">
    <source>
        <dbReference type="PROSITE" id="PS50053"/>
    </source>
</evidence>
<evidence type="ECO:0000313" key="4">
    <source>
        <dbReference type="Proteomes" id="UP000291404"/>
    </source>
</evidence>
<dbReference type="SUPFAM" id="SSF46934">
    <property type="entry name" value="UBA-like"/>
    <property type="match status" value="1"/>
</dbReference>
<keyword evidence="4" id="KW-1185">Reference proteome</keyword>
<organism evidence="3 4">
    <name type="scientific">Hamiltosporidium magnivora</name>
    <dbReference type="NCBI Taxonomy" id="148818"/>
    <lineage>
        <taxon>Eukaryota</taxon>
        <taxon>Fungi</taxon>
        <taxon>Fungi incertae sedis</taxon>
        <taxon>Microsporidia</taxon>
        <taxon>Dubosqiidae</taxon>
        <taxon>Hamiltosporidium</taxon>
    </lineage>
</organism>
<sequence>MTITLTIKHQSRSKELSLEINTSLKDLKTEIESIFCIPVSLQLVFYKDRLLTDESKSLEELDIINESEITVRKKNITVQNVQPKQKESFEKIILSNPMVKNMLKRPEALKSMLDMYPSLKKEMEKNSELRNIMNNPQTFEEFEKMTDNPEYMSQQLKNIDIAMSRLSNIPGGLNMMNSMLKEVRDPVSMAMGPQNTKDFSTGESIEMQVTDAIYNPEQSSENNPIFKYRKELDELKQIGFSDMAKNLEALQLYDGDIESVITFLATEPEKNAL</sequence>
<proteinExistence type="predicted"/>
<dbReference type="GO" id="GO:0031593">
    <property type="term" value="F:polyubiquitin modification-dependent protein binding"/>
    <property type="evidence" value="ECO:0007669"/>
    <property type="project" value="TreeGrafter"/>
</dbReference>
<comment type="caution">
    <text evidence="3">The sequence shown here is derived from an EMBL/GenBank/DDBJ whole genome shotgun (WGS) entry which is preliminary data.</text>
</comment>
<dbReference type="VEuPathDB" id="MicrosporidiaDB:CWI39_0756p0010"/>
<dbReference type="CDD" id="cd17039">
    <property type="entry name" value="Ubl_ubiquitin_like"/>
    <property type="match status" value="1"/>
</dbReference>
<dbReference type="InterPro" id="IPR000626">
    <property type="entry name" value="Ubiquitin-like_dom"/>
</dbReference>
<dbReference type="PROSITE" id="PS50053">
    <property type="entry name" value="UBIQUITIN_2"/>
    <property type="match status" value="1"/>
</dbReference>
<dbReference type="AlphaFoldDB" id="A0A4Q9LHK4"/>